<evidence type="ECO:0000256" key="2">
    <source>
        <dbReference type="SAM" id="SignalP"/>
    </source>
</evidence>
<comment type="caution">
    <text evidence="3">The sequence shown here is derived from an EMBL/GenBank/DDBJ whole genome shotgun (WGS) entry which is preliminary data.</text>
</comment>
<keyword evidence="4" id="KW-1185">Reference proteome</keyword>
<dbReference type="EMBL" id="JAHRIO010030562">
    <property type="protein sequence ID" value="MEQ2168013.1"/>
    <property type="molecule type" value="Genomic_DNA"/>
</dbReference>
<feature type="region of interest" description="Disordered" evidence="1">
    <location>
        <begin position="50"/>
        <end position="71"/>
    </location>
</feature>
<evidence type="ECO:0000256" key="1">
    <source>
        <dbReference type="SAM" id="MobiDB-lite"/>
    </source>
</evidence>
<evidence type="ECO:0000313" key="4">
    <source>
        <dbReference type="Proteomes" id="UP001476798"/>
    </source>
</evidence>
<name>A0ABV0NBT2_9TELE</name>
<sequence length="125" mass="14164">MDRGGWWLKGGRTEHQVIMLWLMVYEGVDSWSNVDQRDVDPAAVVVSVRSEHTEQQLEKNRERSRKDGHPLSECSFDSCPLLVRYLPGLRGTTDGGGVRLLQLTAAMLALSCHRRAAFRCPRTLQ</sequence>
<reference evidence="3 4" key="1">
    <citation type="submission" date="2021-06" db="EMBL/GenBank/DDBJ databases">
        <authorList>
            <person name="Palmer J.M."/>
        </authorList>
    </citation>
    <scope>NUCLEOTIDE SEQUENCE [LARGE SCALE GENOMIC DNA]</scope>
    <source>
        <strain evidence="3 4">GA_2019</strain>
        <tissue evidence="3">Muscle</tissue>
    </source>
</reference>
<dbReference type="Proteomes" id="UP001476798">
    <property type="component" value="Unassembled WGS sequence"/>
</dbReference>
<feature type="signal peptide" evidence="2">
    <location>
        <begin position="1"/>
        <end position="30"/>
    </location>
</feature>
<gene>
    <name evidence="3" type="ORF">GOODEAATRI_010007</name>
</gene>
<feature type="chain" id="PRO_5047064551" evidence="2">
    <location>
        <begin position="31"/>
        <end position="125"/>
    </location>
</feature>
<evidence type="ECO:0000313" key="3">
    <source>
        <dbReference type="EMBL" id="MEQ2168013.1"/>
    </source>
</evidence>
<proteinExistence type="predicted"/>
<keyword evidence="2" id="KW-0732">Signal</keyword>
<accession>A0ABV0NBT2</accession>
<protein>
    <submittedName>
        <fullName evidence="3">Uncharacterized protein</fullName>
    </submittedName>
</protein>
<feature type="compositionally biased region" description="Basic and acidic residues" evidence="1">
    <location>
        <begin position="50"/>
        <end position="70"/>
    </location>
</feature>
<organism evidence="3 4">
    <name type="scientific">Goodea atripinnis</name>
    <dbReference type="NCBI Taxonomy" id="208336"/>
    <lineage>
        <taxon>Eukaryota</taxon>
        <taxon>Metazoa</taxon>
        <taxon>Chordata</taxon>
        <taxon>Craniata</taxon>
        <taxon>Vertebrata</taxon>
        <taxon>Euteleostomi</taxon>
        <taxon>Actinopterygii</taxon>
        <taxon>Neopterygii</taxon>
        <taxon>Teleostei</taxon>
        <taxon>Neoteleostei</taxon>
        <taxon>Acanthomorphata</taxon>
        <taxon>Ovalentaria</taxon>
        <taxon>Atherinomorphae</taxon>
        <taxon>Cyprinodontiformes</taxon>
        <taxon>Goodeidae</taxon>
        <taxon>Goodea</taxon>
    </lineage>
</organism>